<feature type="transmembrane region" description="Helical" evidence="1">
    <location>
        <begin position="244"/>
        <end position="261"/>
    </location>
</feature>
<feature type="transmembrane region" description="Helical" evidence="1">
    <location>
        <begin position="469"/>
        <end position="486"/>
    </location>
</feature>
<feature type="transmembrane region" description="Helical" evidence="1">
    <location>
        <begin position="372"/>
        <end position="389"/>
    </location>
</feature>
<comment type="caution">
    <text evidence="2">The sequence shown here is derived from an EMBL/GenBank/DDBJ whole genome shotgun (WGS) entry which is preliminary data.</text>
</comment>
<dbReference type="AlphaFoldDB" id="A0AAE4NS48"/>
<dbReference type="Pfam" id="PF09913">
    <property type="entry name" value="DUF2142"/>
    <property type="match status" value="1"/>
</dbReference>
<feature type="transmembrane region" description="Helical" evidence="1">
    <location>
        <begin position="70"/>
        <end position="87"/>
    </location>
</feature>
<name>A0AAE4NS48_9LACT</name>
<evidence type="ECO:0000256" key="1">
    <source>
        <dbReference type="SAM" id="Phobius"/>
    </source>
</evidence>
<accession>A0AAE4NS48</accession>
<dbReference type="InterPro" id="IPR018674">
    <property type="entry name" value="DUF2142_membrane"/>
</dbReference>
<reference evidence="2" key="1">
    <citation type="submission" date="2023-10" db="EMBL/GenBank/DDBJ databases">
        <title>Production of high quality cheese from raw caw milk (raw cheese).</title>
        <authorList>
            <person name="Samouris G."/>
        </authorList>
    </citation>
    <scope>NUCLEOTIDE SEQUENCE</scope>
    <source>
        <strain evidence="2">M17-3</strain>
    </source>
</reference>
<feature type="transmembrane region" description="Helical" evidence="1">
    <location>
        <begin position="18"/>
        <end position="36"/>
    </location>
</feature>
<feature type="transmembrane region" description="Helical" evidence="1">
    <location>
        <begin position="507"/>
        <end position="527"/>
    </location>
</feature>
<dbReference type="EMBL" id="JAWHVL010000019">
    <property type="protein sequence ID" value="MDV2632852.1"/>
    <property type="molecule type" value="Genomic_DNA"/>
</dbReference>
<protein>
    <submittedName>
        <fullName evidence="2">DUF2142 domain-containing protein</fullName>
    </submittedName>
</protein>
<proteinExistence type="predicted"/>
<organism evidence="2 3">
    <name type="scientific">Lactococcus lactis</name>
    <dbReference type="NCBI Taxonomy" id="1358"/>
    <lineage>
        <taxon>Bacteria</taxon>
        <taxon>Bacillati</taxon>
        <taxon>Bacillota</taxon>
        <taxon>Bacilli</taxon>
        <taxon>Lactobacillales</taxon>
        <taxon>Streptococcaceae</taxon>
        <taxon>Lactococcus</taxon>
    </lineage>
</organism>
<feature type="transmembrane region" description="Helical" evidence="1">
    <location>
        <begin position="395"/>
        <end position="419"/>
    </location>
</feature>
<dbReference type="RefSeq" id="WP_017864028.1">
    <property type="nucleotide sequence ID" value="NZ_CP059049.1"/>
</dbReference>
<feature type="transmembrane region" description="Helical" evidence="1">
    <location>
        <begin position="220"/>
        <end position="238"/>
    </location>
</feature>
<feature type="transmembrane region" description="Helical" evidence="1">
    <location>
        <begin position="42"/>
        <end position="58"/>
    </location>
</feature>
<feature type="transmembrane region" description="Helical" evidence="1">
    <location>
        <begin position="273"/>
        <end position="298"/>
    </location>
</feature>
<feature type="transmembrane region" description="Helical" evidence="1">
    <location>
        <begin position="193"/>
        <end position="213"/>
    </location>
</feature>
<dbReference type="Proteomes" id="UP001186047">
    <property type="component" value="Unassembled WGS sequence"/>
</dbReference>
<sequence length="528" mass="60242">MNTIKSTIDELYKNKTKLLFFIVILFISQFAIQYRTAIWPKIYIAITLVILVVLFSCLRLRNSNALAKNTFLLIMCLGTINLLAMPVRQDLDENTHFFNALQIADGKIFTRYTEKEYLSIAPNFLEETKLPSRPEYQSTRNTNLYTKEFLKIRNQKADYSKLKKPALGIANPVYLPSAIGISIGRIISPYFFVSYYLGRFFNLLTFGFMAFCAIKISRKYKLALLFMCTVPYTLWITAGYNYDSFYYGLSLLCMAQLTNIFSKKRLTFRELILYDITCLAFVFCKAPVILLMGIPLFLPKNYFNSTKFKIKSFIISIIGLVLAASWMISGTLVSIFQKSFGRVGVDNTVQTQLTSENRLSYFIAHPISTVEMLMRSLFDVLATIFGSIASPHPFIQYGISAISLINIFIIIIMLLIVSYYLQIEVVRNAKIAIILSVCVITIGMIYAISGDGRVFTIGNLHVPGVQGRYHYYLLGFIPLFLSPVIKKTFSYREEPLSSSKKEEIYSLVFNLALLMVYINTCVGIFGYL</sequence>
<evidence type="ECO:0000313" key="3">
    <source>
        <dbReference type="Proteomes" id="UP001186047"/>
    </source>
</evidence>
<keyword evidence="1" id="KW-0472">Membrane</keyword>
<gene>
    <name evidence="2" type="ORF">RZO31_08170</name>
</gene>
<evidence type="ECO:0000313" key="2">
    <source>
        <dbReference type="EMBL" id="MDV2632852.1"/>
    </source>
</evidence>
<keyword evidence="1" id="KW-0812">Transmembrane</keyword>
<feature type="transmembrane region" description="Helical" evidence="1">
    <location>
        <begin position="310"/>
        <end position="333"/>
    </location>
</feature>
<keyword evidence="1" id="KW-1133">Transmembrane helix</keyword>
<feature type="transmembrane region" description="Helical" evidence="1">
    <location>
        <begin position="431"/>
        <end position="449"/>
    </location>
</feature>